<dbReference type="SUPFAM" id="SSF51735">
    <property type="entry name" value="NAD(P)-binding Rossmann-fold domains"/>
    <property type="match status" value="1"/>
</dbReference>
<evidence type="ECO:0000313" key="2">
    <source>
        <dbReference type="Proteomes" id="UP001059480"/>
    </source>
</evidence>
<proteinExistence type="predicted"/>
<name>A0ABT1WPT5_9LACT</name>
<comment type="caution">
    <text evidence="1">The sequence shown here is derived from an EMBL/GenBank/DDBJ whole genome shotgun (WGS) entry which is preliminary data.</text>
</comment>
<dbReference type="InterPro" id="IPR036291">
    <property type="entry name" value="NAD(P)-bd_dom_sf"/>
</dbReference>
<accession>A0ABT1WPT5</accession>
<sequence length="331" mass="35439">MLFLNKEAIENSFNMVDAIEASKAALVMYCQEQANVPLRTNINVTEYEGQSLYMPAYTNGQVEALGVKIVSVYPKNIEKGLPSVPSTMVVLNPETGIVSAVLDGTHLTQLRTAAVQGAATDLMANKDAEIAALIGTGGQGFQQAIAMMTVRDLKELRVFDINFERCKEFSAQLQEYANGKFSTKIIAVETSKEAVTGADIVTTVTTSKMPTFDAADIKAGAHVNGVGSYTPEMMELPTELLVKANSIIFDTNDGVLAEAGDIITPLKEGKISKEDLKGQLGEVALGKVTARHSNSDITVFKTVGTAVLDVVTAHLIVEKCQENGQGVEVNF</sequence>
<reference evidence="1" key="1">
    <citation type="submission" date="2022-07" db="EMBL/GenBank/DDBJ databases">
        <authorList>
            <person name="Jung M.-Y."/>
            <person name="Lee M."/>
        </authorList>
    </citation>
    <scope>NUCLEOTIDE SEQUENCE</scope>
    <source>
        <strain evidence="1">S8</strain>
    </source>
</reference>
<dbReference type="Proteomes" id="UP001059480">
    <property type="component" value="Unassembled WGS sequence"/>
</dbReference>
<dbReference type="Pfam" id="PF02423">
    <property type="entry name" value="OCD_Mu_crystall"/>
    <property type="match status" value="1"/>
</dbReference>
<dbReference type="InterPro" id="IPR023401">
    <property type="entry name" value="ODC_N"/>
</dbReference>
<dbReference type="EMBL" id="JANHNZ010000009">
    <property type="protein sequence ID" value="MCQ9210553.1"/>
    <property type="molecule type" value="Genomic_DNA"/>
</dbReference>
<evidence type="ECO:0000313" key="1">
    <source>
        <dbReference type="EMBL" id="MCQ9210553.1"/>
    </source>
</evidence>
<dbReference type="InterPro" id="IPR003462">
    <property type="entry name" value="ODC_Mu_crystall"/>
</dbReference>
<dbReference type="PIRSF" id="PIRSF001439">
    <property type="entry name" value="CryM"/>
    <property type="match status" value="1"/>
</dbReference>
<reference evidence="1" key="2">
    <citation type="journal article" date="2023" name="Curr. Microbiol.">
        <title>Granulicatella seriolae sp. nov., a Novel Facultative Anaerobe Isolated from Yellowtail Marine Fish.</title>
        <authorList>
            <person name="Lee M."/>
            <person name="Choi Y.J."/>
            <person name="Farooq A."/>
            <person name="Jeong J.B."/>
            <person name="Jung M.Y."/>
        </authorList>
    </citation>
    <scope>NUCLEOTIDE SEQUENCE</scope>
    <source>
        <strain evidence="1">S8</strain>
    </source>
</reference>
<dbReference type="PANTHER" id="PTHR13812:SF19">
    <property type="entry name" value="KETIMINE REDUCTASE MU-CRYSTALLIN"/>
    <property type="match status" value="1"/>
</dbReference>
<organism evidence="1 2">
    <name type="scientific">Granulicatella seriolae</name>
    <dbReference type="NCBI Taxonomy" id="2967226"/>
    <lineage>
        <taxon>Bacteria</taxon>
        <taxon>Bacillati</taxon>
        <taxon>Bacillota</taxon>
        <taxon>Bacilli</taxon>
        <taxon>Lactobacillales</taxon>
        <taxon>Carnobacteriaceae</taxon>
        <taxon>Granulicatella</taxon>
    </lineage>
</organism>
<dbReference type="PANTHER" id="PTHR13812">
    <property type="entry name" value="KETIMINE REDUCTASE MU-CRYSTALLIN"/>
    <property type="match status" value="1"/>
</dbReference>
<protein>
    <submittedName>
        <fullName evidence="1">Ornithine cyclodeaminase family protein</fullName>
    </submittedName>
</protein>
<dbReference type="Gene3D" id="3.40.50.720">
    <property type="entry name" value="NAD(P)-binding Rossmann-like Domain"/>
    <property type="match status" value="1"/>
</dbReference>
<dbReference type="RefSeq" id="WP_256945665.1">
    <property type="nucleotide sequence ID" value="NZ_JANHNZ010000009.1"/>
</dbReference>
<gene>
    <name evidence="1" type="ORF">NPA36_08320</name>
</gene>
<keyword evidence="2" id="KW-1185">Reference proteome</keyword>
<reference evidence="1" key="3">
    <citation type="journal article" date="2023" name="Microbiol. Resour. Announc.">
        <title>Draft Genome Sequence of Granulicatella sp. Strain S8, Isolated from a Marine Fish, Seriola quinqueradiata.</title>
        <authorList>
            <person name="Lee M."/>
            <person name="Farooq A."/>
            <person name="Jeong J.B."/>
            <person name="Jung M.Y."/>
        </authorList>
    </citation>
    <scope>NUCLEOTIDE SEQUENCE</scope>
    <source>
        <strain evidence="1">S8</strain>
    </source>
</reference>
<dbReference type="Gene3D" id="3.30.1780.10">
    <property type="entry name" value="ornithine cyclodeaminase, domain 1"/>
    <property type="match status" value="1"/>
</dbReference>